<dbReference type="GO" id="GO:0006104">
    <property type="term" value="P:succinyl-CoA metabolic process"/>
    <property type="evidence" value="ECO:0007669"/>
    <property type="project" value="TreeGrafter"/>
</dbReference>
<gene>
    <name evidence="5" type="ORF">CTOB1V02_LOCUS15128</name>
</gene>
<dbReference type="InterPro" id="IPR016102">
    <property type="entry name" value="Succinyl-CoA_synth-like"/>
</dbReference>
<evidence type="ECO:0000256" key="1">
    <source>
        <dbReference type="ARBA" id="ARBA00022532"/>
    </source>
</evidence>
<dbReference type="GO" id="GO:0004775">
    <property type="term" value="F:succinate-CoA ligase (ADP-forming) activity"/>
    <property type="evidence" value="ECO:0007669"/>
    <property type="project" value="TreeGrafter"/>
</dbReference>
<keyword evidence="2" id="KW-0547">Nucleotide-binding</keyword>
<evidence type="ECO:0000313" key="5">
    <source>
        <dbReference type="EMBL" id="CAD7237313.1"/>
    </source>
</evidence>
<dbReference type="PANTHER" id="PTHR11815">
    <property type="entry name" value="SUCCINYL-COA SYNTHETASE BETA CHAIN"/>
    <property type="match status" value="1"/>
</dbReference>
<evidence type="ECO:0000256" key="2">
    <source>
        <dbReference type="ARBA" id="ARBA00022741"/>
    </source>
</evidence>
<dbReference type="PANTHER" id="PTHR11815:SF1">
    <property type="entry name" value="SUCCINATE--COA LIGASE [ADP-FORMING] SUBUNIT BETA, MITOCHONDRIAL"/>
    <property type="match status" value="1"/>
</dbReference>
<dbReference type="FunFam" id="3.40.50.261:FF:000001">
    <property type="entry name" value="Succinate--CoA ligase [ADP-forming] subunit beta"/>
    <property type="match status" value="1"/>
</dbReference>
<evidence type="ECO:0000259" key="4">
    <source>
        <dbReference type="Pfam" id="PF00549"/>
    </source>
</evidence>
<dbReference type="AlphaFoldDB" id="A0A7R8WUX8"/>
<dbReference type="SUPFAM" id="SSF52210">
    <property type="entry name" value="Succinyl-CoA synthetase domains"/>
    <property type="match status" value="1"/>
</dbReference>
<dbReference type="EMBL" id="OB686698">
    <property type="protein sequence ID" value="CAD7237313.1"/>
    <property type="molecule type" value="Genomic_DNA"/>
</dbReference>
<name>A0A7R8WUX8_9CRUS</name>
<keyword evidence="3" id="KW-0067">ATP-binding</keyword>
<dbReference type="GO" id="GO:0042709">
    <property type="term" value="C:succinate-CoA ligase complex"/>
    <property type="evidence" value="ECO:0007669"/>
    <property type="project" value="TreeGrafter"/>
</dbReference>
<feature type="domain" description="ATP-citrate synthase/succinyl-CoA ligase C-terminal" evidence="4">
    <location>
        <begin position="8"/>
        <end position="96"/>
    </location>
</feature>
<protein>
    <recommendedName>
        <fullName evidence="4">ATP-citrate synthase/succinyl-CoA ligase C-terminal domain-containing protein</fullName>
    </recommendedName>
</protein>
<accession>A0A7R8WUX8</accession>
<dbReference type="Pfam" id="PF00549">
    <property type="entry name" value="Ligase_CoA"/>
    <property type="match status" value="1"/>
</dbReference>
<keyword evidence="1" id="KW-0816">Tricarboxylic acid cycle</keyword>
<dbReference type="GO" id="GO:0006099">
    <property type="term" value="P:tricarboxylic acid cycle"/>
    <property type="evidence" value="ECO:0007669"/>
    <property type="project" value="UniProtKB-KW"/>
</dbReference>
<reference evidence="5" key="1">
    <citation type="submission" date="2020-11" db="EMBL/GenBank/DDBJ databases">
        <authorList>
            <person name="Tran Van P."/>
        </authorList>
    </citation>
    <scope>NUCLEOTIDE SEQUENCE</scope>
</reference>
<dbReference type="InterPro" id="IPR005811">
    <property type="entry name" value="SUCC_ACL_C"/>
</dbReference>
<dbReference type="InterPro" id="IPR017866">
    <property type="entry name" value="Succ-CoA_synthase_bsu_CS"/>
</dbReference>
<dbReference type="GO" id="GO:0005739">
    <property type="term" value="C:mitochondrion"/>
    <property type="evidence" value="ECO:0007669"/>
    <property type="project" value="TreeGrafter"/>
</dbReference>
<dbReference type="PROSITE" id="PS01217">
    <property type="entry name" value="SUCCINYL_COA_LIG_3"/>
    <property type="match status" value="1"/>
</dbReference>
<proteinExistence type="predicted"/>
<organism evidence="5">
    <name type="scientific">Cyprideis torosa</name>
    <dbReference type="NCBI Taxonomy" id="163714"/>
    <lineage>
        <taxon>Eukaryota</taxon>
        <taxon>Metazoa</taxon>
        <taxon>Ecdysozoa</taxon>
        <taxon>Arthropoda</taxon>
        <taxon>Crustacea</taxon>
        <taxon>Oligostraca</taxon>
        <taxon>Ostracoda</taxon>
        <taxon>Podocopa</taxon>
        <taxon>Podocopida</taxon>
        <taxon>Cytherocopina</taxon>
        <taxon>Cytheroidea</taxon>
        <taxon>Cytherideidae</taxon>
        <taxon>Cyprideis</taxon>
    </lineage>
</organism>
<dbReference type="Gene3D" id="3.40.50.261">
    <property type="entry name" value="Succinyl-CoA synthetase domains"/>
    <property type="match status" value="1"/>
</dbReference>
<dbReference type="OrthoDB" id="1552at2759"/>
<sequence>FAGSIGCLVNGAGLAMATMDIIKLHGGEPANFLDVGGGATAAQVTEAFKIITSDSKVQAILVNIFGGIMRCDVIAEGIIEAAQELHLKIPIVVRLQVNQQSAL</sequence>
<evidence type="ECO:0000256" key="3">
    <source>
        <dbReference type="ARBA" id="ARBA00022840"/>
    </source>
</evidence>
<dbReference type="GO" id="GO:0005524">
    <property type="term" value="F:ATP binding"/>
    <property type="evidence" value="ECO:0007669"/>
    <property type="project" value="UniProtKB-KW"/>
</dbReference>
<feature type="non-terminal residue" evidence="5">
    <location>
        <position position="103"/>
    </location>
</feature>